<dbReference type="PANTHER" id="PTHR33710">
    <property type="entry name" value="BNAC02G09200D PROTEIN"/>
    <property type="match status" value="1"/>
</dbReference>
<dbReference type="Pfam" id="PF03372">
    <property type="entry name" value="Exo_endo_phos"/>
    <property type="match status" value="1"/>
</dbReference>
<gene>
    <name evidence="2" type="ORF">J5N97_024397</name>
</gene>
<dbReference type="PANTHER" id="PTHR33710:SF64">
    <property type="entry name" value="ENDONUCLEASE_EXONUCLEASE_PHOSPHATASE DOMAIN-CONTAINING PROTEIN"/>
    <property type="match status" value="1"/>
</dbReference>
<organism evidence="2 3">
    <name type="scientific">Dioscorea zingiberensis</name>
    <dbReference type="NCBI Taxonomy" id="325984"/>
    <lineage>
        <taxon>Eukaryota</taxon>
        <taxon>Viridiplantae</taxon>
        <taxon>Streptophyta</taxon>
        <taxon>Embryophyta</taxon>
        <taxon>Tracheophyta</taxon>
        <taxon>Spermatophyta</taxon>
        <taxon>Magnoliopsida</taxon>
        <taxon>Liliopsida</taxon>
        <taxon>Dioscoreales</taxon>
        <taxon>Dioscoreaceae</taxon>
        <taxon>Dioscorea</taxon>
    </lineage>
</organism>
<keyword evidence="3" id="KW-1185">Reference proteome</keyword>
<dbReference type="OrthoDB" id="684496at2759"/>
<proteinExistence type="predicted"/>
<dbReference type="SUPFAM" id="SSF56219">
    <property type="entry name" value="DNase I-like"/>
    <property type="match status" value="1"/>
</dbReference>
<dbReference type="InterPro" id="IPR005135">
    <property type="entry name" value="Endo/exonuclease/phosphatase"/>
</dbReference>
<dbReference type="InterPro" id="IPR036691">
    <property type="entry name" value="Endo/exonu/phosph_ase_sf"/>
</dbReference>
<sequence>MNIILWNCRGVTGKDTVSRIFNLIKTYNLVLVCLVETRADTQRTRNFCKKFKKQWDWAATPARGYSGGIIILWKKDIEKVTPICFSRHVIHLTISNNPFKPWIISIVYNGQSLEEQKATWKELDSIANIAGPWMILGDFNAIRTLEEKKGGQMNWRSGMKSNYFNSFIVNNNLSELKFSGPPFTWCNNQRGGSRIWARLDRILCNDKWLDDASYHQVSHLARCQSDHSPLLLKCWKQEYHNKKPFRFDNNWIHLPECHKSVETIWETEELGNPMHATSHRLHNLKTDLTKKCMGYSRNLEKKIKQIKEHITELESRECSYRSNGDIWTTLRPLYMKHQAYLRQHTTYWAQKSRLQWLQNGDCNTKYFHQMSKNHRNNNIILYIKNKEGTLVTEPAEI</sequence>
<dbReference type="AlphaFoldDB" id="A0A9D5C7B0"/>
<protein>
    <recommendedName>
        <fullName evidence="1">Endonuclease/exonuclease/phosphatase domain-containing protein</fullName>
    </recommendedName>
</protein>
<reference evidence="2" key="1">
    <citation type="submission" date="2021-03" db="EMBL/GenBank/DDBJ databases">
        <authorList>
            <person name="Li Z."/>
            <person name="Yang C."/>
        </authorList>
    </citation>
    <scope>NUCLEOTIDE SEQUENCE</scope>
    <source>
        <strain evidence="2">Dzin_1.0</strain>
        <tissue evidence="2">Leaf</tissue>
    </source>
</reference>
<accession>A0A9D5C7B0</accession>
<dbReference type="EMBL" id="JAGGNH010000007">
    <property type="protein sequence ID" value="KAJ0967480.1"/>
    <property type="molecule type" value="Genomic_DNA"/>
</dbReference>
<comment type="caution">
    <text evidence="2">The sequence shown here is derived from an EMBL/GenBank/DDBJ whole genome shotgun (WGS) entry which is preliminary data.</text>
</comment>
<reference evidence="2" key="2">
    <citation type="journal article" date="2022" name="Hortic Res">
        <title>The genome of Dioscorea zingiberensis sheds light on the biosynthesis, origin and evolution of the medicinally important diosgenin saponins.</title>
        <authorList>
            <person name="Li Y."/>
            <person name="Tan C."/>
            <person name="Li Z."/>
            <person name="Guo J."/>
            <person name="Li S."/>
            <person name="Chen X."/>
            <person name="Wang C."/>
            <person name="Dai X."/>
            <person name="Yang H."/>
            <person name="Song W."/>
            <person name="Hou L."/>
            <person name="Xu J."/>
            <person name="Tong Z."/>
            <person name="Xu A."/>
            <person name="Yuan X."/>
            <person name="Wang W."/>
            <person name="Yang Q."/>
            <person name="Chen L."/>
            <person name="Sun Z."/>
            <person name="Wang K."/>
            <person name="Pan B."/>
            <person name="Chen J."/>
            <person name="Bao Y."/>
            <person name="Liu F."/>
            <person name="Qi X."/>
            <person name="Gang D.R."/>
            <person name="Wen J."/>
            <person name="Li J."/>
        </authorList>
    </citation>
    <scope>NUCLEOTIDE SEQUENCE</scope>
    <source>
        <strain evidence="2">Dzin_1.0</strain>
    </source>
</reference>
<dbReference type="Proteomes" id="UP001085076">
    <property type="component" value="Miscellaneous, Linkage group lg07"/>
</dbReference>
<evidence type="ECO:0000313" key="3">
    <source>
        <dbReference type="Proteomes" id="UP001085076"/>
    </source>
</evidence>
<dbReference type="GO" id="GO:0003824">
    <property type="term" value="F:catalytic activity"/>
    <property type="evidence" value="ECO:0007669"/>
    <property type="project" value="InterPro"/>
</dbReference>
<evidence type="ECO:0000259" key="1">
    <source>
        <dbReference type="Pfam" id="PF03372"/>
    </source>
</evidence>
<dbReference type="Gene3D" id="3.60.10.10">
    <property type="entry name" value="Endonuclease/exonuclease/phosphatase"/>
    <property type="match status" value="1"/>
</dbReference>
<feature type="domain" description="Endonuclease/exonuclease/phosphatase" evidence="1">
    <location>
        <begin position="6"/>
        <end position="227"/>
    </location>
</feature>
<evidence type="ECO:0000313" key="2">
    <source>
        <dbReference type="EMBL" id="KAJ0967480.1"/>
    </source>
</evidence>
<name>A0A9D5C7B0_9LILI</name>